<dbReference type="RefSeq" id="WP_247230032.1">
    <property type="nucleotide sequence ID" value="NZ_JALKHS010000004.1"/>
</dbReference>
<dbReference type="CDD" id="cd03060">
    <property type="entry name" value="GST_N_Omega_like"/>
    <property type="match status" value="1"/>
</dbReference>
<evidence type="ECO:0000313" key="3">
    <source>
        <dbReference type="Proteomes" id="UP001203512"/>
    </source>
</evidence>
<proteinExistence type="predicted"/>
<dbReference type="SUPFAM" id="SSF47616">
    <property type="entry name" value="GST C-terminal domain-like"/>
    <property type="match status" value="1"/>
</dbReference>
<accession>A0ABT0DTK5</accession>
<dbReference type="Proteomes" id="UP001203512">
    <property type="component" value="Unassembled WGS sequence"/>
</dbReference>
<dbReference type="InterPro" id="IPR036282">
    <property type="entry name" value="Glutathione-S-Trfase_C_sf"/>
</dbReference>
<dbReference type="Pfam" id="PF13417">
    <property type="entry name" value="GST_N_3"/>
    <property type="match status" value="1"/>
</dbReference>
<keyword evidence="3" id="KW-1185">Reference proteome</keyword>
<dbReference type="Gene3D" id="3.40.30.10">
    <property type="entry name" value="Glutaredoxin"/>
    <property type="match status" value="1"/>
</dbReference>
<evidence type="ECO:0000313" key="2">
    <source>
        <dbReference type="EMBL" id="MCK0530456.1"/>
    </source>
</evidence>
<dbReference type="Pfam" id="PF13410">
    <property type="entry name" value="GST_C_2"/>
    <property type="match status" value="1"/>
</dbReference>
<protein>
    <submittedName>
        <fullName evidence="2">Glutathione S-transferase</fullName>
    </submittedName>
</protein>
<evidence type="ECO:0000259" key="1">
    <source>
        <dbReference type="PROSITE" id="PS50404"/>
    </source>
</evidence>
<dbReference type="InterPro" id="IPR040079">
    <property type="entry name" value="Glutathione_S-Trfase"/>
</dbReference>
<organism evidence="2 3">
    <name type="scientific">Sphingobium agri</name>
    <dbReference type="NCBI Taxonomy" id="2933566"/>
    <lineage>
        <taxon>Bacteria</taxon>
        <taxon>Pseudomonadati</taxon>
        <taxon>Pseudomonadota</taxon>
        <taxon>Alphaproteobacteria</taxon>
        <taxon>Sphingomonadales</taxon>
        <taxon>Sphingomonadaceae</taxon>
        <taxon>Sphingobium</taxon>
    </lineage>
</organism>
<dbReference type="CDD" id="cd03196">
    <property type="entry name" value="GST_C_5"/>
    <property type="match status" value="1"/>
</dbReference>
<comment type="caution">
    <text evidence="2">The sequence shown here is derived from an EMBL/GenBank/DDBJ whole genome shotgun (WGS) entry which is preliminary data.</text>
</comment>
<dbReference type="PANTHER" id="PTHR43968:SF6">
    <property type="entry name" value="GLUTATHIONE S-TRANSFERASE OMEGA"/>
    <property type="match status" value="1"/>
</dbReference>
<feature type="domain" description="GST N-terminal" evidence="1">
    <location>
        <begin position="1"/>
        <end position="80"/>
    </location>
</feature>
<dbReference type="PROSITE" id="PS50404">
    <property type="entry name" value="GST_NTER"/>
    <property type="match status" value="1"/>
</dbReference>
<name>A0ABT0DTK5_9SPHN</name>
<reference evidence="2 3" key="1">
    <citation type="submission" date="2022-04" db="EMBL/GenBank/DDBJ databases">
        <authorList>
            <person name="Huq M.A."/>
        </authorList>
    </citation>
    <scope>NUCLEOTIDE SEQUENCE [LARGE SCALE GENOMIC DNA]</scope>
    <source>
        <strain evidence="2 3">MAH-33</strain>
    </source>
</reference>
<dbReference type="PANTHER" id="PTHR43968">
    <property type="match status" value="1"/>
</dbReference>
<dbReference type="Gene3D" id="1.20.1050.10">
    <property type="match status" value="1"/>
</dbReference>
<dbReference type="InterPro" id="IPR050983">
    <property type="entry name" value="GST_Omega/HSP26"/>
</dbReference>
<dbReference type="InterPro" id="IPR036249">
    <property type="entry name" value="Thioredoxin-like_sf"/>
</dbReference>
<sequence>MTAILYSFRRCPYAMRARMALIASGQKVVLREVALRDKPAELIAASPKGTVPVLVLPNGGVIDESLDIMRWALSRHDPEGWLDGDDAALIARNDGAFKHHLDRYKYVSRYGSDPLEHRCAAMKILAGLEARLERSNYLTGEQRRLADIAIFPFVRQFAAVEPQWFAAQPIPLVRNWLDRLTGSPLFARAMLRMEPWREGDAAVLL</sequence>
<dbReference type="SFLD" id="SFLDS00019">
    <property type="entry name" value="Glutathione_Transferase_(cytos"/>
    <property type="match status" value="1"/>
</dbReference>
<dbReference type="SUPFAM" id="SSF52833">
    <property type="entry name" value="Thioredoxin-like"/>
    <property type="match status" value="1"/>
</dbReference>
<dbReference type="EMBL" id="JALKHS010000004">
    <property type="protein sequence ID" value="MCK0530456.1"/>
    <property type="molecule type" value="Genomic_DNA"/>
</dbReference>
<dbReference type="InterPro" id="IPR004045">
    <property type="entry name" value="Glutathione_S-Trfase_N"/>
</dbReference>
<gene>
    <name evidence="2" type="ORF">MU848_02535</name>
</gene>